<dbReference type="InterPro" id="IPR003331">
    <property type="entry name" value="UDP_GlcNAc_Epimerase_2_dom"/>
</dbReference>
<evidence type="ECO:0000313" key="3">
    <source>
        <dbReference type="Proteomes" id="UP000537141"/>
    </source>
</evidence>
<protein>
    <submittedName>
        <fullName evidence="2">UDP-hydrolyzing UDP-N-acetyl-D-glucosamine 2-epimerase</fullName>
    </submittedName>
</protein>
<dbReference type="InterPro" id="IPR020004">
    <property type="entry name" value="UDP-GlcNAc_Epase"/>
</dbReference>
<dbReference type="Pfam" id="PF02350">
    <property type="entry name" value="Epimerase_2"/>
    <property type="match status" value="1"/>
</dbReference>
<dbReference type="GO" id="GO:0004553">
    <property type="term" value="F:hydrolase activity, hydrolyzing O-glycosyl compounds"/>
    <property type="evidence" value="ECO:0007669"/>
    <property type="project" value="InterPro"/>
</dbReference>
<accession>A0A7X0TV31</accession>
<reference evidence="2 3" key="1">
    <citation type="submission" date="2020-08" db="EMBL/GenBank/DDBJ databases">
        <title>Genomic Encyclopedia of Type Strains, Phase IV (KMG-IV): sequencing the most valuable type-strain genomes for metagenomic binning, comparative biology and taxonomic classification.</title>
        <authorList>
            <person name="Goeker M."/>
        </authorList>
    </citation>
    <scope>NUCLEOTIDE SEQUENCE [LARGE SCALE GENOMIC DNA]</scope>
    <source>
        <strain evidence="2 3">DSM 26287</strain>
    </source>
</reference>
<dbReference type="NCBIfam" id="TIGR03568">
    <property type="entry name" value="NeuC_NnaA"/>
    <property type="match status" value="1"/>
</dbReference>
<dbReference type="Proteomes" id="UP000537141">
    <property type="component" value="Unassembled WGS sequence"/>
</dbReference>
<proteinExistence type="predicted"/>
<keyword evidence="3" id="KW-1185">Reference proteome</keyword>
<evidence type="ECO:0000313" key="2">
    <source>
        <dbReference type="EMBL" id="MBB6544710.1"/>
    </source>
</evidence>
<gene>
    <name evidence="2" type="ORF">HNQ55_003243</name>
</gene>
<dbReference type="RefSeq" id="WP_184426087.1">
    <property type="nucleotide sequence ID" value="NZ_AP027362.1"/>
</dbReference>
<feature type="domain" description="UDP-N-acetylglucosamine 2-epimerase" evidence="1">
    <location>
        <begin position="28"/>
        <end position="367"/>
    </location>
</feature>
<dbReference type="PANTHER" id="PTHR43174:SF3">
    <property type="entry name" value="UDP-N-ACETYLGLUCOSAMINE 2-EPIMERASE"/>
    <property type="match status" value="1"/>
</dbReference>
<dbReference type="CDD" id="cd03786">
    <property type="entry name" value="GTB_UDP-GlcNAc_2-Epimerase"/>
    <property type="match status" value="1"/>
</dbReference>
<dbReference type="SUPFAM" id="SSF53756">
    <property type="entry name" value="UDP-Glycosyltransferase/glycogen phosphorylase"/>
    <property type="match status" value="1"/>
</dbReference>
<dbReference type="AlphaFoldDB" id="A0A7X0TV31"/>
<dbReference type="PANTHER" id="PTHR43174">
    <property type="entry name" value="UDP-N-ACETYLGLUCOSAMINE 2-EPIMERASE"/>
    <property type="match status" value="1"/>
</dbReference>
<dbReference type="EMBL" id="JACHHU010000035">
    <property type="protein sequence ID" value="MBB6544710.1"/>
    <property type="molecule type" value="Genomic_DNA"/>
</dbReference>
<organism evidence="2 3">
    <name type="scientific">Thalassotalea piscium</name>
    <dbReference type="NCBI Taxonomy" id="1230533"/>
    <lineage>
        <taxon>Bacteria</taxon>
        <taxon>Pseudomonadati</taxon>
        <taxon>Pseudomonadota</taxon>
        <taxon>Gammaproteobacteria</taxon>
        <taxon>Alteromonadales</taxon>
        <taxon>Colwelliaceae</taxon>
        <taxon>Thalassotalea</taxon>
    </lineage>
</organism>
<evidence type="ECO:0000259" key="1">
    <source>
        <dbReference type="Pfam" id="PF02350"/>
    </source>
</evidence>
<dbReference type="InterPro" id="IPR029767">
    <property type="entry name" value="WecB-like"/>
</dbReference>
<dbReference type="Gene3D" id="3.40.50.2000">
    <property type="entry name" value="Glycogen Phosphorylase B"/>
    <property type="match status" value="2"/>
</dbReference>
<name>A0A7X0TV31_9GAMM</name>
<comment type="caution">
    <text evidence="2">The sequence shown here is derived from an EMBL/GenBank/DDBJ whole genome shotgun (WGS) entry which is preliminary data.</text>
</comment>
<dbReference type="GO" id="GO:0006047">
    <property type="term" value="P:UDP-N-acetylglucosamine metabolic process"/>
    <property type="evidence" value="ECO:0007669"/>
    <property type="project" value="InterPro"/>
</dbReference>
<sequence length="384" mass="42387">MKNIAVFTGTRAEYGLLYWILKGISVSEANLQLFVGGMHLSPEFGCTFQQIEKDGFCINERLEFLLSSDSPVGITKSLGLATISAAEAIERNKPDILVLLGDRYESLALAQAALIAQVPVAHIHGGELTQALIDDAIRHAITKMSHIHFTSNVAYQNRIIKMGEQPQFVYNVGAPGLDNLRKLTLLSCDELSESIKIDLSGGFFLVTYHPVTLEEKGAISALENLLSAIDNYPEFKVIITYPNADTFGRNLIEILKSYQKRNSDRVYLTPSLGQINYLSALKHTRVVLGNSSSGIIEAPTCKVASVNIGDRQKGRISAESVIHCQSSYSEITTAITQALSAEHQMLCRSVINPYGDGYSSEKIVKELLRCDYKQLKHKVFYDAH</sequence>